<name>A0A1C7N7Y3_9FUNG</name>
<protein>
    <submittedName>
        <fullName evidence="1">Uncharacterized protein</fullName>
    </submittedName>
</protein>
<sequence>MSILTGQESNLETNIAIRKKPIKDNLESSLQQEYAQKDSQETEFVSMTVELLFEESKAS</sequence>
<gene>
    <name evidence="1" type="ORF">A0J61_08504</name>
</gene>
<reference evidence="1 2" key="1">
    <citation type="submission" date="2016-03" db="EMBL/GenBank/DDBJ databases">
        <title>Choanephora cucurbitarum.</title>
        <authorList>
            <person name="Min B."/>
            <person name="Park H."/>
            <person name="Park J.-H."/>
            <person name="Shin H.-D."/>
            <person name="Choi I.-G."/>
        </authorList>
    </citation>
    <scope>NUCLEOTIDE SEQUENCE [LARGE SCALE GENOMIC DNA]</scope>
    <source>
        <strain evidence="1 2">KUS-F28377</strain>
    </source>
</reference>
<proteinExistence type="predicted"/>
<dbReference type="EMBL" id="LUGH01000662">
    <property type="protein sequence ID" value="OBZ83444.1"/>
    <property type="molecule type" value="Genomic_DNA"/>
</dbReference>
<comment type="caution">
    <text evidence="1">The sequence shown here is derived from an EMBL/GenBank/DDBJ whole genome shotgun (WGS) entry which is preliminary data.</text>
</comment>
<evidence type="ECO:0000313" key="1">
    <source>
        <dbReference type="EMBL" id="OBZ83444.1"/>
    </source>
</evidence>
<organism evidence="1 2">
    <name type="scientific">Choanephora cucurbitarum</name>
    <dbReference type="NCBI Taxonomy" id="101091"/>
    <lineage>
        <taxon>Eukaryota</taxon>
        <taxon>Fungi</taxon>
        <taxon>Fungi incertae sedis</taxon>
        <taxon>Mucoromycota</taxon>
        <taxon>Mucoromycotina</taxon>
        <taxon>Mucoromycetes</taxon>
        <taxon>Mucorales</taxon>
        <taxon>Mucorineae</taxon>
        <taxon>Choanephoraceae</taxon>
        <taxon>Choanephoroideae</taxon>
        <taxon>Choanephora</taxon>
    </lineage>
</organism>
<dbReference type="InParanoid" id="A0A1C7N7Y3"/>
<dbReference type="Proteomes" id="UP000093000">
    <property type="component" value="Unassembled WGS sequence"/>
</dbReference>
<evidence type="ECO:0000313" key="2">
    <source>
        <dbReference type="Proteomes" id="UP000093000"/>
    </source>
</evidence>
<accession>A0A1C7N7Y3</accession>
<dbReference type="AlphaFoldDB" id="A0A1C7N7Y3"/>
<keyword evidence="2" id="KW-1185">Reference proteome</keyword>